<dbReference type="GO" id="GO:0000340">
    <property type="term" value="F:RNA 7-methylguanosine cap binding"/>
    <property type="evidence" value="ECO:0007669"/>
    <property type="project" value="TreeGrafter"/>
</dbReference>
<evidence type="ECO:0000313" key="4">
    <source>
        <dbReference type="Proteomes" id="UP001151516"/>
    </source>
</evidence>
<evidence type="ECO:0008006" key="5">
    <source>
        <dbReference type="Google" id="ProtNLM"/>
    </source>
</evidence>
<accession>A0A9W8L389</accession>
<dbReference type="PROSITE" id="PS00813">
    <property type="entry name" value="IF4E"/>
    <property type="match status" value="1"/>
</dbReference>
<dbReference type="SUPFAM" id="SSF55418">
    <property type="entry name" value="eIF4e-like"/>
    <property type="match status" value="1"/>
</dbReference>
<keyword evidence="1" id="KW-0694">RNA-binding</keyword>
<gene>
    <name evidence="3" type="ORF">IWW39_004566</name>
</gene>
<keyword evidence="1" id="KW-0396">Initiation factor</keyword>
<dbReference type="GO" id="GO:0016281">
    <property type="term" value="C:eukaryotic translation initiation factor 4F complex"/>
    <property type="evidence" value="ECO:0007669"/>
    <property type="project" value="TreeGrafter"/>
</dbReference>
<keyword evidence="1" id="KW-0648">Protein biosynthesis</keyword>
<feature type="compositionally biased region" description="Low complexity" evidence="2">
    <location>
        <begin position="77"/>
        <end position="94"/>
    </location>
</feature>
<sequence length="278" mass="31009">MYAAPTNKSDTTTTTIATKPISKLVQYKRDSKPATNDDAAAAAATELTPPPYNYTYNHHHTDSPLLQDMTAAVAPTANGRTNSTTTTPPTAAAPVSSEHPLQYPWTYWFMHRAPGQKIDHYESSMVKIATFATVESFWAVYSHLKRPDQVPTITDYQMFRAGVRPVWEDPANIDGGKWMIRLKKGLASRLWEKLTMAVVGDLFEPDQICGIVLSVRNSEDIISLWNRTAADVETNMLICDVMKRAMGLPADTVMEYKAHNESLRDTSTFRPANANKQI</sequence>
<evidence type="ECO:0000256" key="2">
    <source>
        <dbReference type="SAM" id="MobiDB-lite"/>
    </source>
</evidence>
<dbReference type="OrthoDB" id="590761at2759"/>
<dbReference type="GO" id="GO:0003743">
    <property type="term" value="F:translation initiation factor activity"/>
    <property type="evidence" value="ECO:0007669"/>
    <property type="project" value="UniProtKB-KW"/>
</dbReference>
<dbReference type="InterPro" id="IPR023398">
    <property type="entry name" value="TIF_eIF4e-like"/>
</dbReference>
<dbReference type="EMBL" id="JANBTX010000176">
    <property type="protein sequence ID" value="KAJ2684992.1"/>
    <property type="molecule type" value="Genomic_DNA"/>
</dbReference>
<dbReference type="Proteomes" id="UP001151516">
    <property type="component" value="Unassembled WGS sequence"/>
</dbReference>
<keyword evidence="4" id="KW-1185">Reference proteome</keyword>
<dbReference type="Gene3D" id="3.30.760.10">
    <property type="entry name" value="RNA Cap, Translation Initiation Factor Eif4e"/>
    <property type="match status" value="1"/>
</dbReference>
<evidence type="ECO:0000256" key="1">
    <source>
        <dbReference type="RuleBase" id="RU004374"/>
    </source>
</evidence>
<dbReference type="InterPro" id="IPR019770">
    <property type="entry name" value="TIF_eIF_4E_CS"/>
</dbReference>
<dbReference type="AlphaFoldDB" id="A0A9W8L389"/>
<feature type="region of interest" description="Disordered" evidence="2">
    <location>
        <begin position="77"/>
        <end position="97"/>
    </location>
</feature>
<name>A0A9W8L389_9FUNG</name>
<dbReference type="InterPro" id="IPR001040">
    <property type="entry name" value="TIF_eIF_4E"/>
</dbReference>
<dbReference type="PANTHER" id="PTHR11960">
    <property type="entry name" value="EUKARYOTIC TRANSLATION INITIATION FACTOR 4E RELATED"/>
    <property type="match status" value="1"/>
</dbReference>
<comment type="similarity">
    <text evidence="1">Belongs to the eukaryotic initiation factor 4E family.</text>
</comment>
<comment type="caution">
    <text evidence="3">The sequence shown here is derived from an EMBL/GenBank/DDBJ whole genome shotgun (WGS) entry which is preliminary data.</text>
</comment>
<dbReference type="Pfam" id="PF01652">
    <property type="entry name" value="IF4E"/>
    <property type="match status" value="1"/>
</dbReference>
<proteinExistence type="inferred from homology"/>
<evidence type="ECO:0000313" key="3">
    <source>
        <dbReference type="EMBL" id="KAJ2684992.1"/>
    </source>
</evidence>
<organism evidence="3 4">
    <name type="scientific">Coemansia spiralis</name>
    <dbReference type="NCBI Taxonomy" id="417178"/>
    <lineage>
        <taxon>Eukaryota</taxon>
        <taxon>Fungi</taxon>
        <taxon>Fungi incertae sedis</taxon>
        <taxon>Zoopagomycota</taxon>
        <taxon>Kickxellomycotina</taxon>
        <taxon>Kickxellomycetes</taxon>
        <taxon>Kickxellales</taxon>
        <taxon>Kickxellaceae</taxon>
        <taxon>Coemansia</taxon>
    </lineage>
</organism>
<protein>
    <recommendedName>
        <fullName evidence="5">Eukaryotic translation initiation factor 4E</fullName>
    </recommendedName>
</protein>
<reference evidence="3" key="1">
    <citation type="submission" date="2022-07" db="EMBL/GenBank/DDBJ databases">
        <title>Phylogenomic reconstructions and comparative analyses of Kickxellomycotina fungi.</title>
        <authorList>
            <person name="Reynolds N.K."/>
            <person name="Stajich J.E."/>
            <person name="Barry K."/>
            <person name="Grigoriev I.V."/>
            <person name="Crous P."/>
            <person name="Smith M.E."/>
        </authorList>
    </citation>
    <scope>NUCLEOTIDE SEQUENCE</scope>
    <source>
        <strain evidence="3">CBS 109367</strain>
    </source>
</reference>
<dbReference type="PANTHER" id="PTHR11960:SF18">
    <property type="entry name" value="EUKARYOTIC TRANSLATION INITIATION FACTOR 4E HOMOLOGOUS PROTEIN, ISOFORM B"/>
    <property type="match status" value="1"/>
</dbReference>